<name>A0ABV3R3J4_9HYPH</name>
<organism evidence="6 7">
    <name type="scientific">Mesorhizobium marinum</name>
    <dbReference type="NCBI Taxonomy" id="3228790"/>
    <lineage>
        <taxon>Bacteria</taxon>
        <taxon>Pseudomonadati</taxon>
        <taxon>Pseudomonadota</taxon>
        <taxon>Alphaproteobacteria</taxon>
        <taxon>Hyphomicrobiales</taxon>
        <taxon>Phyllobacteriaceae</taxon>
        <taxon>Mesorhizobium</taxon>
    </lineage>
</organism>
<keyword evidence="7" id="KW-1185">Reference proteome</keyword>
<dbReference type="Gene3D" id="3.50.50.60">
    <property type="entry name" value="FAD/NAD(P)-binding domain"/>
    <property type="match status" value="1"/>
</dbReference>
<reference evidence="6 7" key="1">
    <citation type="submission" date="2024-06" db="EMBL/GenBank/DDBJ databases">
        <authorList>
            <person name="Tuo L."/>
        </authorList>
    </citation>
    <scope>NUCLEOTIDE SEQUENCE [LARGE SCALE GENOMIC DNA]</scope>
    <source>
        <strain evidence="6 7">ZMM04-5</strain>
    </source>
</reference>
<dbReference type="SUPFAM" id="SSF54373">
    <property type="entry name" value="FAD-linked reductases, C-terminal domain"/>
    <property type="match status" value="1"/>
</dbReference>
<dbReference type="EMBL" id="JBFOCI010000004">
    <property type="protein sequence ID" value="MEW9807127.1"/>
    <property type="molecule type" value="Genomic_DNA"/>
</dbReference>
<keyword evidence="3" id="KW-0285">Flavoprotein</keyword>
<dbReference type="PANTHER" id="PTHR11552:SF147">
    <property type="entry name" value="CHOLINE DEHYDROGENASE, MITOCHONDRIAL"/>
    <property type="match status" value="1"/>
</dbReference>
<dbReference type="Proteomes" id="UP001556196">
    <property type="component" value="Unassembled WGS sequence"/>
</dbReference>
<evidence type="ECO:0000313" key="7">
    <source>
        <dbReference type="Proteomes" id="UP001556196"/>
    </source>
</evidence>
<comment type="similarity">
    <text evidence="2">Belongs to the GMC oxidoreductase family.</text>
</comment>
<dbReference type="PANTHER" id="PTHR11552">
    <property type="entry name" value="GLUCOSE-METHANOL-CHOLINE GMC OXIDOREDUCTASE"/>
    <property type="match status" value="1"/>
</dbReference>
<accession>A0ABV3R3J4</accession>
<dbReference type="SUPFAM" id="SSF51905">
    <property type="entry name" value="FAD/NAD(P)-binding domain"/>
    <property type="match status" value="1"/>
</dbReference>
<comment type="cofactor">
    <cofactor evidence="1">
        <name>FAD</name>
        <dbReference type="ChEBI" id="CHEBI:57692"/>
    </cofactor>
</comment>
<dbReference type="Gene3D" id="3.30.560.10">
    <property type="entry name" value="Glucose Oxidase, domain 3"/>
    <property type="match status" value="1"/>
</dbReference>
<evidence type="ECO:0000256" key="2">
    <source>
        <dbReference type="ARBA" id="ARBA00010790"/>
    </source>
</evidence>
<dbReference type="InterPro" id="IPR012132">
    <property type="entry name" value="GMC_OxRdtase"/>
</dbReference>
<dbReference type="InterPro" id="IPR036188">
    <property type="entry name" value="FAD/NAD-bd_sf"/>
</dbReference>
<evidence type="ECO:0000313" key="6">
    <source>
        <dbReference type="EMBL" id="MEW9807127.1"/>
    </source>
</evidence>
<dbReference type="Pfam" id="PF05199">
    <property type="entry name" value="GMC_oxred_C"/>
    <property type="match status" value="1"/>
</dbReference>
<comment type="caution">
    <text evidence="6">The sequence shown here is derived from an EMBL/GenBank/DDBJ whole genome shotgun (WGS) entry which is preliminary data.</text>
</comment>
<sequence>MARYDVAIVGGGSAGALLAAQLSEDAGRQVVLVEAGGEPDDPDIAVPQAWPALQGRSYDWDYRTEPQPGTAGRVHAWARGKALGGSSLLHAMGHMRGHPADFAAWAAATGDARWSWEGLLPAFLAIEDHSLGGDGVHGKGGPLPVTLPGEDVSPVARAFIEAGAALGLPSIRGHNTGEMVGVTPNSLTIRDGRRITVAEAWLTPAVRARKNLTILAGHLVRRLKLDGNHAVALEAAGPDGPVEITADRIILSAGAIESPALLMRSGIGPQAVLAEAGIACRIAAPDVGRNLQDHLLGAGNLYAARRAVPPSRLQHSESMAYMRAGDFSAGGRPEIVVGCGVAPIVSERFTAPPAGAAYSLLFGVTNPSSRGTLRITGPEAGDRLVIDPCYLQTERDRKLFRAALAAAREIGHRREMAEWRERELLPGPLETDTGIDRFIAEAAITHHHPSGTCRMGGDDHSVVDPDLRLRGLDNLHVVDASVIPTLTAGPIHASVLAVAETFARKAIAGA</sequence>
<dbReference type="PIRSF" id="PIRSF000137">
    <property type="entry name" value="Alcohol_oxidase"/>
    <property type="match status" value="1"/>
</dbReference>
<protein>
    <submittedName>
        <fullName evidence="6">GMC family oxidoreductase</fullName>
    </submittedName>
</protein>
<dbReference type="PROSITE" id="PS00624">
    <property type="entry name" value="GMC_OXRED_2"/>
    <property type="match status" value="1"/>
</dbReference>
<gene>
    <name evidence="6" type="ORF">ABUE31_14130</name>
</gene>
<proteinExistence type="inferred from homology"/>
<evidence type="ECO:0000256" key="1">
    <source>
        <dbReference type="ARBA" id="ARBA00001974"/>
    </source>
</evidence>
<feature type="domain" description="Glucose-methanol-choline oxidoreductase N-terminal" evidence="5">
    <location>
        <begin position="254"/>
        <end position="268"/>
    </location>
</feature>
<evidence type="ECO:0000256" key="3">
    <source>
        <dbReference type="ARBA" id="ARBA00022630"/>
    </source>
</evidence>
<dbReference type="InterPro" id="IPR007867">
    <property type="entry name" value="GMC_OxRtase_C"/>
</dbReference>
<evidence type="ECO:0000259" key="5">
    <source>
        <dbReference type="PROSITE" id="PS00624"/>
    </source>
</evidence>
<keyword evidence="4" id="KW-0274">FAD</keyword>
<dbReference type="RefSeq" id="WP_367724287.1">
    <property type="nucleotide sequence ID" value="NZ_JBFOCI010000004.1"/>
</dbReference>
<dbReference type="Pfam" id="PF00732">
    <property type="entry name" value="GMC_oxred_N"/>
    <property type="match status" value="1"/>
</dbReference>
<evidence type="ECO:0000256" key="4">
    <source>
        <dbReference type="ARBA" id="ARBA00022827"/>
    </source>
</evidence>
<dbReference type="InterPro" id="IPR000172">
    <property type="entry name" value="GMC_OxRdtase_N"/>
</dbReference>